<dbReference type="InterPro" id="IPR042101">
    <property type="entry name" value="SRP54_N_sf"/>
</dbReference>
<dbReference type="InterPro" id="IPR003593">
    <property type="entry name" value="AAA+_ATPase"/>
</dbReference>
<evidence type="ECO:0000259" key="9">
    <source>
        <dbReference type="PROSITE" id="PS00300"/>
    </source>
</evidence>
<accession>A0AAD7UQK1</accession>
<protein>
    <recommendedName>
        <fullName evidence="9">SRP54-type proteins GTP-binding domain-containing protein</fullName>
    </recommendedName>
</protein>
<dbReference type="PANTHER" id="PTHR43134:SF7">
    <property type="entry name" value="CELL DIVISION PROTEIN FTSY HOMOLOG, CHLOROPLASTIC"/>
    <property type="match status" value="1"/>
</dbReference>
<feature type="signal peptide" evidence="8">
    <location>
        <begin position="1"/>
        <end position="16"/>
    </location>
</feature>
<dbReference type="InterPro" id="IPR027417">
    <property type="entry name" value="P-loop_NTPase"/>
</dbReference>
<organism evidence="10 11">
    <name type="scientific">Chrysophaeum taylorii</name>
    <dbReference type="NCBI Taxonomy" id="2483200"/>
    <lineage>
        <taxon>Eukaryota</taxon>
        <taxon>Sar</taxon>
        <taxon>Stramenopiles</taxon>
        <taxon>Ochrophyta</taxon>
        <taxon>Pelagophyceae</taxon>
        <taxon>Pelagomonadales</taxon>
        <taxon>Pelagomonadaceae</taxon>
        <taxon>Chrysophaeum</taxon>
    </lineage>
</organism>
<dbReference type="InterPro" id="IPR004390">
    <property type="entry name" value="SR_rcpt_FtsY"/>
</dbReference>
<dbReference type="InterPro" id="IPR013822">
    <property type="entry name" value="Signal_recog_particl_SRP54_hlx"/>
</dbReference>
<dbReference type="InterPro" id="IPR000897">
    <property type="entry name" value="SRP54_GTPase_dom"/>
</dbReference>
<proteinExistence type="inferred from homology"/>
<gene>
    <name evidence="10" type="ORF">CTAYLR_004631</name>
</gene>
<keyword evidence="8" id="KW-0732">Signal</keyword>
<evidence type="ECO:0000256" key="6">
    <source>
        <dbReference type="ARBA" id="ARBA00023170"/>
    </source>
</evidence>
<feature type="chain" id="PRO_5041964752" description="SRP54-type proteins GTP-binding domain-containing protein" evidence="8">
    <location>
        <begin position="17"/>
        <end position="414"/>
    </location>
</feature>
<dbReference type="Pfam" id="PF02881">
    <property type="entry name" value="SRP54_N"/>
    <property type="match status" value="1"/>
</dbReference>
<dbReference type="SMART" id="SM00962">
    <property type="entry name" value="SRP54"/>
    <property type="match status" value="1"/>
</dbReference>
<dbReference type="SMART" id="SM00963">
    <property type="entry name" value="SRP54_N"/>
    <property type="match status" value="1"/>
</dbReference>
<dbReference type="GO" id="GO:0005047">
    <property type="term" value="F:signal recognition particle binding"/>
    <property type="evidence" value="ECO:0007669"/>
    <property type="project" value="TreeGrafter"/>
</dbReference>
<dbReference type="GO" id="GO:0005525">
    <property type="term" value="F:GTP binding"/>
    <property type="evidence" value="ECO:0007669"/>
    <property type="project" value="UniProtKB-KW"/>
</dbReference>
<dbReference type="NCBIfam" id="TIGR00064">
    <property type="entry name" value="ftsY"/>
    <property type="match status" value="1"/>
</dbReference>
<keyword evidence="6" id="KW-0675">Receptor</keyword>
<evidence type="ECO:0000256" key="5">
    <source>
        <dbReference type="ARBA" id="ARBA00023136"/>
    </source>
</evidence>
<dbReference type="InterPro" id="IPR036225">
    <property type="entry name" value="SRP/SRP_N"/>
</dbReference>
<evidence type="ECO:0000256" key="3">
    <source>
        <dbReference type="ARBA" id="ARBA00022741"/>
    </source>
</evidence>
<dbReference type="Gene3D" id="3.40.50.300">
    <property type="entry name" value="P-loop containing nucleotide triphosphate hydrolases"/>
    <property type="match status" value="1"/>
</dbReference>
<name>A0AAD7UQK1_9STRA</name>
<reference evidence="10" key="1">
    <citation type="submission" date="2023-01" db="EMBL/GenBank/DDBJ databases">
        <title>Metagenome sequencing of chrysophaentin producing Chrysophaeum taylorii.</title>
        <authorList>
            <person name="Davison J."/>
            <person name="Bewley C."/>
        </authorList>
    </citation>
    <scope>NUCLEOTIDE SEQUENCE</scope>
    <source>
        <strain evidence="10">NIES-1699</strain>
    </source>
</reference>
<keyword evidence="5" id="KW-0472">Membrane</keyword>
<comment type="similarity">
    <text evidence="2">Belongs to the GTP-binding SRP family.</text>
</comment>
<dbReference type="Proteomes" id="UP001230188">
    <property type="component" value="Unassembled WGS sequence"/>
</dbReference>
<dbReference type="PANTHER" id="PTHR43134">
    <property type="entry name" value="SIGNAL RECOGNITION PARTICLE RECEPTOR SUBUNIT ALPHA"/>
    <property type="match status" value="1"/>
</dbReference>
<feature type="compositionally biased region" description="Basic residues" evidence="7">
    <location>
        <begin position="395"/>
        <end position="414"/>
    </location>
</feature>
<dbReference type="SUPFAM" id="SSF52540">
    <property type="entry name" value="P-loop containing nucleoside triphosphate hydrolases"/>
    <property type="match status" value="1"/>
</dbReference>
<dbReference type="GO" id="GO:0006614">
    <property type="term" value="P:SRP-dependent cotranslational protein targeting to membrane"/>
    <property type="evidence" value="ECO:0007669"/>
    <property type="project" value="InterPro"/>
</dbReference>
<evidence type="ECO:0000256" key="7">
    <source>
        <dbReference type="SAM" id="MobiDB-lite"/>
    </source>
</evidence>
<evidence type="ECO:0000313" key="11">
    <source>
        <dbReference type="Proteomes" id="UP001230188"/>
    </source>
</evidence>
<feature type="compositionally biased region" description="Low complexity" evidence="7">
    <location>
        <begin position="364"/>
        <end position="374"/>
    </location>
</feature>
<feature type="region of interest" description="Disordered" evidence="7">
    <location>
        <begin position="361"/>
        <end position="414"/>
    </location>
</feature>
<comment type="caution">
    <text evidence="10">The sequence shown here is derived from an EMBL/GenBank/DDBJ whole genome shotgun (WGS) entry which is preliminary data.</text>
</comment>
<sequence length="414" mass="44813">MLLLLTLLATMTMGFVAPPPGSRSRPEVAVYVFDFVKRTTAELGELIERKRLEDLETVARFSAGLEKSRNSLVDQINAALGLGSIEDVVEALEETLLTADIGYATTEAILEEARERGGFSERELKAVMREQLVRVLESAGPPALRVDDNITVISVIGSNGMGKTTTIGKLAKRLIDADQRVLVAACDTFRAAAVDQLSEWTLRAGADLYTSSTTNSPSAVAYEAMAKACAENYDVVLVDTSGRLANNVALTEELKKVQRTIGKFNGPTETLLVLDAAVGRNALDQARIWRDEVGVTGLVVTKLDGTSRAGFCVSVVNDLKIPVKLVGVGETIDDLRDFDATAFVDSLLDIDDNQKLDIQAALKQQQQQQQQQESAGGGGGGSKPATPSTKETTPNRRRPTPKNKNKRVRRRGRR</sequence>
<evidence type="ECO:0000256" key="8">
    <source>
        <dbReference type="SAM" id="SignalP"/>
    </source>
</evidence>
<evidence type="ECO:0000256" key="1">
    <source>
        <dbReference type="ARBA" id="ARBA00004170"/>
    </source>
</evidence>
<dbReference type="EMBL" id="JAQMWT010000011">
    <property type="protein sequence ID" value="KAJ8614127.1"/>
    <property type="molecule type" value="Genomic_DNA"/>
</dbReference>
<dbReference type="GO" id="GO:0005737">
    <property type="term" value="C:cytoplasm"/>
    <property type="evidence" value="ECO:0007669"/>
    <property type="project" value="UniProtKB-ARBA"/>
</dbReference>
<dbReference type="PROSITE" id="PS00300">
    <property type="entry name" value="SRP54"/>
    <property type="match status" value="1"/>
</dbReference>
<dbReference type="Pfam" id="PF00448">
    <property type="entry name" value="SRP54"/>
    <property type="match status" value="1"/>
</dbReference>
<dbReference type="GO" id="GO:0003924">
    <property type="term" value="F:GTPase activity"/>
    <property type="evidence" value="ECO:0007669"/>
    <property type="project" value="TreeGrafter"/>
</dbReference>
<evidence type="ECO:0000313" key="10">
    <source>
        <dbReference type="EMBL" id="KAJ8614127.1"/>
    </source>
</evidence>
<comment type="subcellular location">
    <subcellularLocation>
        <location evidence="1">Membrane</location>
        <topology evidence="1">Peripheral membrane protein</topology>
    </subcellularLocation>
</comment>
<dbReference type="AlphaFoldDB" id="A0AAD7UQK1"/>
<dbReference type="Gene3D" id="1.20.120.140">
    <property type="entry name" value="Signal recognition particle SRP54, nucleotide-binding domain"/>
    <property type="match status" value="1"/>
</dbReference>
<keyword evidence="3" id="KW-0547">Nucleotide-binding</keyword>
<dbReference type="GO" id="GO:0016020">
    <property type="term" value="C:membrane"/>
    <property type="evidence" value="ECO:0007669"/>
    <property type="project" value="UniProtKB-SubCell"/>
</dbReference>
<feature type="domain" description="SRP54-type proteins GTP-binding" evidence="9">
    <location>
        <begin position="322"/>
        <end position="335"/>
    </location>
</feature>
<dbReference type="SMART" id="SM00382">
    <property type="entry name" value="AAA"/>
    <property type="match status" value="1"/>
</dbReference>
<evidence type="ECO:0000256" key="2">
    <source>
        <dbReference type="ARBA" id="ARBA00008531"/>
    </source>
</evidence>
<keyword evidence="11" id="KW-1185">Reference proteome</keyword>
<keyword evidence="4" id="KW-0342">GTP-binding</keyword>
<dbReference type="SUPFAM" id="SSF47364">
    <property type="entry name" value="Domain of the SRP/SRP receptor G-proteins"/>
    <property type="match status" value="1"/>
</dbReference>
<evidence type="ECO:0000256" key="4">
    <source>
        <dbReference type="ARBA" id="ARBA00023134"/>
    </source>
</evidence>